<keyword evidence="3" id="KW-1185">Reference proteome</keyword>
<gene>
    <name evidence="2" type="ordered locus">PMI3487</name>
</gene>
<sequence>MKRYVVVTVLASLWLMTSPASATSQPPKNTIWEYRGDGGKTLWQVCGSQNSTCRMWAQPNIMLLY</sequence>
<dbReference type="EMBL" id="AM942759">
    <property type="protein sequence ID" value="CAR46840.1"/>
    <property type="molecule type" value="Genomic_DNA"/>
</dbReference>
<dbReference type="GeneID" id="69102852"/>
<organism evidence="2 3">
    <name type="scientific">Proteus mirabilis (strain HI4320)</name>
    <dbReference type="NCBI Taxonomy" id="529507"/>
    <lineage>
        <taxon>Bacteria</taxon>
        <taxon>Pseudomonadati</taxon>
        <taxon>Pseudomonadota</taxon>
        <taxon>Gammaproteobacteria</taxon>
        <taxon>Enterobacterales</taxon>
        <taxon>Morganellaceae</taxon>
        <taxon>Proteus</taxon>
    </lineage>
</organism>
<evidence type="ECO:0000313" key="3">
    <source>
        <dbReference type="Proteomes" id="UP000008319"/>
    </source>
</evidence>
<feature type="chain" id="PRO_5002801913" evidence="1">
    <location>
        <begin position="23"/>
        <end position="65"/>
    </location>
</feature>
<dbReference type="RefSeq" id="WP_012368765.1">
    <property type="nucleotide sequence ID" value="NC_010554.1"/>
</dbReference>
<keyword evidence="1" id="KW-0732">Signal</keyword>
<dbReference type="Proteomes" id="UP000008319">
    <property type="component" value="Chromosome"/>
</dbReference>
<protein>
    <submittedName>
        <fullName evidence="2">Exported protein</fullName>
    </submittedName>
</protein>
<dbReference type="KEGG" id="pmr:PMI3487"/>
<proteinExistence type="predicted"/>
<name>B4F2Q4_PROMH</name>
<evidence type="ECO:0000313" key="2">
    <source>
        <dbReference type="EMBL" id="CAR46840.1"/>
    </source>
</evidence>
<dbReference type="EnsemblBacteria" id="CAR46840">
    <property type="protein sequence ID" value="CAR46840"/>
    <property type="gene ID" value="PMI3487"/>
</dbReference>
<reference evidence="2 3" key="1">
    <citation type="journal article" date="2008" name="J. Bacteriol.">
        <title>Complete genome sequence of uropathogenic Proteus mirabilis, a master of both adherence and motility.</title>
        <authorList>
            <person name="Pearson M.M."/>
            <person name="Sebaihia M."/>
            <person name="Churcher C."/>
            <person name="Quail M.A."/>
            <person name="Seshasayee A.S."/>
            <person name="Luscombe N.M."/>
            <person name="Abdellah Z."/>
            <person name="Arrosmith C."/>
            <person name="Atkin B."/>
            <person name="Chillingworth T."/>
            <person name="Hauser H."/>
            <person name="Jagels K."/>
            <person name="Moule S."/>
            <person name="Mungall K."/>
            <person name="Norbertczak H."/>
            <person name="Rabbinowitsch E."/>
            <person name="Walker D."/>
            <person name="Whithead S."/>
            <person name="Thomson N.R."/>
            <person name="Rather P.N."/>
            <person name="Parkhill J."/>
            <person name="Mobley H.L."/>
        </authorList>
    </citation>
    <scope>NUCLEOTIDE SEQUENCE [LARGE SCALE GENOMIC DNA]</scope>
    <source>
        <strain evidence="2 3">HI4320</strain>
    </source>
</reference>
<feature type="signal peptide" evidence="1">
    <location>
        <begin position="1"/>
        <end position="22"/>
    </location>
</feature>
<accession>B4F2Q4</accession>
<dbReference type="AlphaFoldDB" id="B4F2Q4"/>
<dbReference type="HOGENOM" id="CLU_2846325_0_0_6"/>
<evidence type="ECO:0000256" key="1">
    <source>
        <dbReference type="SAM" id="SignalP"/>
    </source>
</evidence>